<feature type="repeat" description="WD" evidence="3">
    <location>
        <begin position="682"/>
        <end position="714"/>
    </location>
</feature>
<feature type="repeat" description="WD" evidence="3">
    <location>
        <begin position="233"/>
        <end position="266"/>
    </location>
</feature>
<dbReference type="Pfam" id="PF23627">
    <property type="entry name" value="LisH_WDR26"/>
    <property type="match status" value="1"/>
</dbReference>
<dbReference type="PROSITE" id="PS50294">
    <property type="entry name" value="WD_REPEATS_REGION"/>
    <property type="match status" value="3"/>
</dbReference>
<dbReference type="InterPro" id="IPR001680">
    <property type="entry name" value="WD40_rpt"/>
</dbReference>
<dbReference type="OrthoDB" id="972532at2759"/>
<evidence type="ECO:0008006" key="7">
    <source>
        <dbReference type="Google" id="ProtNLM"/>
    </source>
</evidence>
<comment type="caution">
    <text evidence="5">The sequence shown here is derived from an EMBL/GenBank/DDBJ whole genome shotgun (WGS) entry which is preliminary data.</text>
</comment>
<feature type="region of interest" description="Disordered" evidence="4">
    <location>
        <begin position="1"/>
        <end position="22"/>
    </location>
</feature>
<proteinExistence type="predicted"/>
<evidence type="ECO:0000313" key="5">
    <source>
        <dbReference type="EMBL" id="MQL81314.1"/>
    </source>
</evidence>
<dbReference type="CDD" id="cd00200">
    <property type="entry name" value="WD40"/>
    <property type="match status" value="1"/>
</dbReference>
<feature type="compositionally biased region" description="Low complexity" evidence="4">
    <location>
        <begin position="9"/>
        <end position="22"/>
    </location>
</feature>
<dbReference type="EMBL" id="NMUH01000560">
    <property type="protein sequence ID" value="MQL81314.1"/>
    <property type="molecule type" value="Genomic_DNA"/>
</dbReference>
<dbReference type="InterPro" id="IPR036322">
    <property type="entry name" value="WD40_repeat_dom_sf"/>
</dbReference>
<keyword evidence="1 3" id="KW-0853">WD repeat</keyword>
<evidence type="ECO:0000256" key="1">
    <source>
        <dbReference type="ARBA" id="ARBA00022574"/>
    </source>
</evidence>
<dbReference type="Pfam" id="PF00400">
    <property type="entry name" value="WD40"/>
    <property type="match status" value="6"/>
</dbReference>
<keyword evidence="6" id="KW-1185">Reference proteome</keyword>
<dbReference type="SMART" id="SM00320">
    <property type="entry name" value="WD40"/>
    <property type="match status" value="7"/>
</dbReference>
<name>A0A843UH39_COLES</name>
<dbReference type="PROSITE" id="PS50896">
    <property type="entry name" value="LISH"/>
    <property type="match status" value="1"/>
</dbReference>
<keyword evidence="2" id="KW-0677">Repeat</keyword>
<dbReference type="InterPro" id="IPR015943">
    <property type="entry name" value="WD40/YVTN_repeat-like_dom_sf"/>
</dbReference>
<dbReference type="PROSITE" id="PS50082">
    <property type="entry name" value="WD_REPEATS_2"/>
    <property type="match status" value="3"/>
</dbReference>
<accession>A0A843UH39</accession>
<protein>
    <recommendedName>
        <fullName evidence="7">WD repeat-containing protein 26</fullName>
    </recommendedName>
</protein>
<evidence type="ECO:0000313" key="6">
    <source>
        <dbReference type="Proteomes" id="UP000652761"/>
    </source>
</evidence>
<dbReference type="PANTHER" id="PTHR22838">
    <property type="entry name" value="WD REPEAT PROTEIN 26-RELATED"/>
    <property type="match status" value="1"/>
</dbReference>
<dbReference type="InterPro" id="IPR006594">
    <property type="entry name" value="LisH"/>
</dbReference>
<evidence type="ECO:0000256" key="4">
    <source>
        <dbReference type="SAM" id="MobiDB-lite"/>
    </source>
</evidence>
<dbReference type="SUPFAM" id="SSF50978">
    <property type="entry name" value="WD40 repeat-like"/>
    <property type="match status" value="1"/>
</dbReference>
<dbReference type="Gene3D" id="2.130.10.10">
    <property type="entry name" value="YVTN repeat-like/Quinoprotein amine dehydrogenase"/>
    <property type="match status" value="2"/>
</dbReference>
<sequence length="725" mass="80653">MEDEASSRAGDASTPSSAAAAGGKLGRRGLIDRTEFVRVIIQCLYSLGYRNAAAALESESGVPLDSPEFASLLPQVISGRWEDCVDVIGRFEHVPEEARTMAAFLVWSESFLELLSGGEGGMLSSALDVLRRRISPLGVERHLVHRLARRLVTLEGKAAEDVVRQRVGLLVGLAELLPPWFRLPGGRLEQLVEMALLEQRASCIYHNSPDPISLYEDHRCSPDQIPSRTAQILSGHKNEVWFVQFSNNGEYLASSSKDCTAIIWKLMGWWGDVRFVNLWGTVKGCMGNKKTHGLWWRTRVMWQPLSMVEVRKSAGMTKREMERKYCMVDLGGDVRTVAEGDEGAVTTGVVIDDGAWWPNGEGQRTAMARLWWIGGTAVISPSQAGKGVAPLGQWRRRSGALHSLVGDIGASHPTHLGHRNPFAWEPFTGNSQSRATFNISFSLPSKAQVDSFYRVEEHDAVSLKHILEGHSKPISFVAWSPDDTMLITCGNGEVLKLWDVQTGLCIRTLGDSVERIISSCAWFPDSKQLVCGSCDPENCIYICNLQGKELKVWKGQSLPRVSSLAVTPDGEHLISVLDEKMVRIYDYQKGTELVISEEHPITSLSLSKDGRFLILNLKNEEIHLWNVDGKTSKPSTYRGHQQMKYVIRSCFGGPDCSFIASGSEDSQVYIWHRERCMVIKVLSGHEMTVNCVSWNPTKPYMLASASDDRTVRIWLPALVPKKLYI</sequence>
<dbReference type="Proteomes" id="UP000652761">
    <property type="component" value="Unassembled WGS sequence"/>
</dbReference>
<dbReference type="AlphaFoldDB" id="A0A843UH39"/>
<evidence type="ECO:0000256" key="3">
    <source>
        <dbReference type="PROSITE-ProRule" id="PRU00221"/>
    </source>
</evidence>
<dbReference type="PANTHER" id="PTHR22838:SF23">
    <property type="entry name" value="WD REPEAT-CONTAINING PROTEIN WDS HOMOLOG"/>
    <property type="match status" value="1"/>
</dbReference>
<gene>
    <name evidence="5" type="ORF">Taro_013773</name>
</gene>
<reference evidence="5" key="1">
    <citation type="submission" date="2017-07" db="EMBL/GenBank/DDBJ databases">
        <title>Taro Niue Genome Assembly and Annotation.</title>
        <authorList>
            <person name="Atibalentja N."/>
            <person name="Keating K."/>
            <person name="Fields C.J."/>
        </authorList>
    </citation>
    <scope>NUCLEOTIDE SEQUENCE</scope>
    <source>
        <strain evidence="5">Niue_2</strain>
        <tissue evidence="5">Leaf</tissue>
    </source>
</reference>
<feature type="repeat" description="WD" evidence="3">
    <location>
        <begin position="467"/>
        <end position="508"/>
    </location>
</feature>
<organism evidence="5 6">
    <name type="scientific">Colocasia esculenta</name>
    <name type="common">Wild taro</name>
    <name type="synonym">Arum esculentum</name>
    <dbReference type="NCBI Taxonomy" id="4460"/>
    <lineage>
        <taxon>Eukaryota</taxon>
        <taxon>Viridiplantae</taxon>
        <taxon>Streptophyta</taxon>
        <taxon>Embryophyta</taxon>
        <taxon>Tracheophyta</taxon>
        <taxon>Spermatophyta</taxon>
        <taxon>Magnoliopsida</taxon>
        <taxon>Liliopsida</taxon>
        <taxon>Araceae</taxon>
        <taxon>Aroideae</taxon>
        <taxon>Colocasieae</taxon>
        <taxon>Colocasia</taxon>
    </lineage>
</organism>
<dbReference type="SMART" id="SM00667">
    <property type="entry name" value="LisH"/>
    <property type="match status" value="1"/>
</dbReference>
<evidence type="ECO:0000256" key="2">
    <source>
        <dbReference type="ARBA" id="ARBA00022737"/>
    </source>
</evidence>
<dbReference type="InterPro" id="IPR051350">
    <property type="entry name" value="WD_repeat-ST_regulator"/>
</dbReference>